<dbReference type="Proteomes" id="UP000663844">
    <property type="component" value="Unassembled WGS sequence"/>
</dbReference>
<protein>
    <submittedName>
        <fullName evidence="1">Uncharacterized protein</fullName>
    </submittedName>
</protein>
<feature type="non-terminal residue" evidence="1">
    <location>
        <position position="1"/>
    </location>
</feature>
<organism evidence="1 2">
    <name type="scientific">Adineta steineri</name>
    <dbReference type="NCBI Taxonomy" id="433720"/>
    <lineage>
        <taxon>Eukaryota</taxon>
        <taxon>Metazoa</taxon>
        <taxon>Spiralia</taxon>
        <taxon>Gnathifera</taxon>
        <taxon>Rotifera</taxon>
        <taxon>Eurotatoria</taxon>
        <taxon>Bdelloidea</taxon>
        <taxon>Adinetida</taxon>
        <taxon>Adinetidae</taxon>
        <taxon>Adineta</taxon>
    </lineage>
</organism>
<evidence type="ECO:0000313" key="1">
    <source>
        <dbReference type="EMBL" id="CAF4373308.1"/>
    </source>
</evidence>
<sequence length="105" mass="11857">RMASSSSSDKPPNIILDILREENSEELNELEIRAQVDRERAQIFMLHPSSGRRNFSRVTRSGSTPSCPAQLSNFFVPLKDQIKDAIMRADKPEEIVSSSEPVTNR</sequence>
<evidence type="ECO:0000313" key="2">
    <source>
        <dbReference type="Proteomes" id="UP000663844"/>
    </source>
</evidence>
<comment type="caution">
    <text evidence="1">The sequence shown here is derived from an EMBL/GenBank/DDBJ whole genome shotgun (WGS) entry which is preliminary data.</text>
</comment>
<reference evidence="1" key="1">
    <citation type="submission" date="2021-02" db="EMBL/GenBank/DDBJ databases">
        <authorList>
            <person name="Nowell W R."/>
        </authorList>
    </citation>
    <scope>NUCLEOTIDE SEQUENCE</scope>
</reference>
<gene>
    <name evidence="1" type="ORF">OXD698_LOCUS49962</name>
</gene>
<proteinExistence type="predicted"/>
<name>A0A820MJ64_9BILA</name>
<dbReference type="AlphaFoldDB" id="A0A820MJ64"/>
<dbReference type="EMBL" id="CAJOAZ010023196">
    <property type="protein sequence ID" value="CAF4373308.1"/>
    <property type="molecule type" value="Genomic_DNA"/>
</dbReference>
<accession>A0A820MJ64</accession>